<feature type="domain" description="Sialidase" evidence="4">
    <location>
        <begin position="143"/>
        <end position="319"/>
    </location>
</feature>
<dbReference type="InterPro" id="IPR011040">
    <property type="entry name" value="Sialidase"/>
</dbReference>
<dbReference type="RefSeq" id="WP_203992972.1">
    <property type="nucleotide sequence ID" value="NZ_BOPG01000021.1"/>
</dbReference>
<evidence type="ECO:0000259" key="3">
    <source>
        <dbReference type="Pfam" id="PF00754"/>
    </source>
</evidence>
<dbReference type="CDD" id="cd15482">
    <property type="entry name" value="Sialidase_non-viral"/>
    <property type="match status" value="1"/>
</dbReference>
<feature type="domain" description="F5/8 type C" evidence="3">
    <location>
        <begin position="472"/>
        <end position="563"/>
    </location>
</feature>
<dbReference type="InterPro" id="IPR036278">
    <property type="entry name" value="Sialidase_sf"/>
</dbReference>
<feature type="chain" id="PRO_5035264107" description="F5/8 type C domain-containing protein" evidence="2">
    <location>
        <begin position="28"/>
        <end position="769"/>
    </location>
</feature>
<dbReference type="InterPro" id="IPR008979">
    <property type="entry name" value="Galactose-bd-like_sf"/>
</dbReference>
<dbReference type="InterPro" id="IPR013320">
    <property type="entry name" value="ConA-like_dom_sf"/>
</dbReference>
<evidence type="ECO:0000313" key="5">
    <source>
        <dbReference type="EMBL" id="GIJ55732.1"/>
    </source>
</evidence>
<feature type="region of interest" description="Disordered" evidence="1">
    <location>
        <begin position="24"/>
        <end position="53"/>
    </location>
</feature>
<dbReference type="EMBL" id="BOPG01000021">
    <property type="protein sequence ID" value="GIJ55732.1"/>
    <property type="molecule type" value="Genomic_DNA"/>
</dbReference>
<dbReference type="InterPro" id="IPR000421">
    <property type="entry name" value="FA58C"/>
</dbReference>
<name>A0A8J3Z3K7_9ACTN</name>
<evidence type="ECO:0000313" key="6">
    <source>
        <dbReference type="Proteomes" id="UP000612585"/>
    </source>
</evidence>
<sequence length="769" mass="80326">MRAKLTVVLALLSSAVWIPAAAPPAAAATGNDPTCATPVTGTPAGTSGPSATAPVLNVGGANELGTVWDPAGNNQGAFPSAASHDTVAADGTPRKQVTVAFSEGRDEASENTPPGQVVSTNGAATFDASTYGHVPGVSYTRLRSGTLIGYGFKPTAVTSDGLTMTFPVYRSTDDGATWTTGGATVRVGGTLVGRTPDGSGRMHRHPIELADGTILVSYYATVTADTSGGRTGHRSMVAASTDGGTTFAHRGVIARDATAANSYPEAAIEQLPDGRVLSVVRHHSWSGSNWDLATPRQSVSADGGATWSALQDVAVSFPNGYDYYDDNNKKLLGVAPSLTRMPNGIMVLGSGRPDNWIAMSTNGQGTGWVGGLTYRNCPTSGYRFHGSTGNADLAVIESNRIAQFGDNCEITWACPAADTGFTIDKQNRVWRRYVDVLTADVGKIDLATKYRLGQVSVDTDLTWTSPTRPRSRVDGAFDGSTEYWSSAARSGGGGSYVVRLDRQYSLTRVGLSLRNGRAATGRVYASTDGVNWGSPIVNATNRTHLSLEYFGVSAAARFVKVEVDPSASCDAELGTSCAMLNELELYSTVNSFENDPINNRPRGFTETSQTWVTRSGVNGSSRALRISDGAADNHAKVVWTGTAGTTRTLDFRLNPVTLPNGFLFDVRGRNSAGSTVDSYHLAVFPNGSIARYNGSWVTLTGAGVVPVGGWRTVTVQASTTTATILVDGQAVATGIPPSNASTSLIGYTFASAGTAPVGDQVVVDDVSFS</sequence>
<gene>
    <name evidence="5" type="ORF">Vau01_032480</name>
</gene>
<feature type="compositionally biased region" description="Polar residues" evidence="1">
    <location>
        <begin position="31"/>
        <end position="50"/>
    </location>
</feature>
<keyword evidence="2" id="KW-0732">Signal</keyword>
<dbReference type="Gene3D" id="2.120.10.10">
    <property type="match status" value="1"/>
</dbReference>
<protein>
    <recommendedName>
        <fullName evidence="7">F5/8 type C domain-containing protein</fullName>
    </recommendedName>
</protein>
<evidence type="ECO:0000256" key="1">
    <source>
        <dbReference type="SAM" id="MobiDB-lite"/>
    </source>
</evidence>
<dbReference type="AlphaFoldDB" id="A0A8J3Z3K7"/>
<dbReference type="Proteomes" id="UP000612585">
    <property type="component" value="Unassembled WGS sequence"/>
</dbReference>
<organism evidence="5 6">
    <name type="scientific">Virgisporangium aurantiacum</name>
    <dbReference type="NCBI Taxonomy" id="175570"/>
    <lineage>
        <taxon>Bacteria</taxon>
        <taxon>Bacillati</taxon>
        <taxon>Actinomycetota</taxon>
        <taxon>Actinomycetes</taxon>
        <taxon>Micromonosporales</taxon>
        <taxon>Micromonosporaceae</taxon>
        <taxon>Virgisporangium</taxon>
    </lineage>
</organism>
<dbReference type="SUPFAM" id="SSF49785">
    <property type="entry name" value="Galactose-binding domain-like"/>
    <property type="match status" value="1"/>
</dbReference>
<dbReference type="SUPFAM" id="SSF50939">
    <property type="entry name" value="Sialidases"/>
    <property type="match status" value="1"/>
</dbReference>
<dbReference type="Gene3D" id="2.60.120.260">
    <property type="entry name" value="Galactose-binding domain-like"/>
    <property type="match status" value="1"/>
</dbReference>
<evidence type="ECO:0000256" key="2">
    <source>
        <dbReference type="SAM" id="SignalP"/>
    </source>
</evidence>
<keyword evidence="6" id="KW-1185">Reference proteome</keyword>
<proteinExistence type="predicted"/>
<comment type="caution">
    <text evidence="5">The sequence shown here is derived from an EMBL/GenBank/DDBJ whole genome shotgun (WGS) entry which is preliminary data.</text>
</comment>
<dbReference type="SUPFAM" id="SSF49899">
    <property type="entry name" value="Concanavalin A-like lectins/glucanases"/>
    <property type="match status" value="1"/>
</dbReference>
<evidence type="ECO:0000259" key="4">
    <source>
        <dbReference type="Pfam" id="PF13088"/>
    </source>
</evidence>
<feature type="signal peptide" evidence="2">
    <location>
        <begin position="1"/>
        <end position="27"/>
    </location>
</feature>
<evidence type="ECO:0008006" key="7">
    <source>
        <dbReference type="Google" id="ProtNLM"/>
    </source>
</evidence>
<accession>A0A8J3Z3K7</accession>
<dbReference type="Pfam" id="PF00754">
    <property type="entry name" value="F5_F8_type_C"/>
    <property type="match status" value="1"/>
</dbReference>
<dbReference type="Pfam" id="PF13088">
    <property type="entry name" value="BNR_2"/>
    <property type="match status" value="1"/>
</dbReference>
<reference evidence="5" key="1">
    <citation type="submission" date="2021-01" db="EMBL/GenBank/DDBJ databases">
        <title>Whole genome shotgun sequence of Virgisporangium aurantiacum NBRC 16421.</title>
        <authorList>
            <person name="Komaki H."/>
            <person name="Tamura T."/>
        </authorList>
    </citation>
    <scope>NUCLEOTIDE SEQUENCE</scope>
    <source>
        <strain evidence="5">NBRC 16421</strain>
    </source>
</reference>